<dbReference type="InterPro" id="IPR002925">
    <property type="entry name" value="Dienelactn_hydro"/>
</dbReference>
<evidence type="ECO:0000313" key="3">
    <source>
        <dbReference type="Proteomes" id="UP000199344"/>
    </source>
</evidence>
<dbReference type="AlphaFoldDB" id="A0A1G7DA26"/>
<dbReference type="Pfam" id="PF01738">
    <property type="entry name" value="DLH"/>
    <property type="match status" value="1"/>
</dbReference>
<sequence length="282" mass="30012">MTRRTGWIAAGLVVLVLAALIGNTLRHRMGLTAYERSPEAQRARLAAHWRMIPPAAALSDAGSVLLSGCDGVRDNMEFWGGVMAGRGHEALILDSHTPRGLDDFDTWRLLCVGQVLPGAQRAGDLAVAMAQTAREDVILLGASHGGWTVLEFLRQSLTGTVPPGLSDWPAPPAGLLRQVGAAVVLYPYCGALNGAAAGDWSAMPPVLMIVAAEDELGLADDCIAMAEALRDRGATLDLLVYEGAGHGFDQQERAAFSTLDYRPELRDRAKADVAAFLDQYGL</sequence>
<dbReference type="EMBL" id="FNAH01000007">
    <property type="protein sequence ID" value="SDE48474.1"/>
    <property type="molecule type" value="Genomic_DNA"/>
</dbReference>
<feature type="domain" description="Dienelactone hydrolase" evidence="1">
    <location>
        <begin position="177"/>
        <end position="280"/>
    </location>
</feature>
<dbReference type="RefSeq" id="WP_245727300.1">
    <property type="nucleotide sequence ID" value="NZ_FNAH01000007.1"/>
</dbReference>
<keyword evidence="3" id="KW-1185">Reference proteome</keyword>
<dbReference type="STRING" id="591205.SAMN05421538_10737"/>
<dbReference type="InterPro" id="IPR029058">
    <property type="entry name" value="AB_hydrolase_fold"/>
</dbReference>
<dbReference type="Proteomes" id="UP000199344">
    <property type="component" value="Unassembled WGS sequence"/>
</dbReference>
<accession>A0A1G7DA26</accession>
<name>A0A1G7DA26_9RHOB</name>
<dbReference type="SUPFAM" id="SSF53474">
    <property type="entry name" value="alpha/beta-Hydrolases"/>
    <property type="match status" value="1"/>
</dbReference>
<proteinExistence type="predicted"/>
<protein>
    <submittedName>
        <fullName evidence="2">Dienelactone hydrolase</fullName>
    </submittedName>
</protein>
<dbReference type="GO" id="GO:0016787">
    <property type="term" value="F:hydrolase activity"/>
    <property type="evidence" value="ECO:0007669"/>
    <property type="project" value="UniProtKB-KW"/>
</dbReference>
<gene>
    <name evidence="2" type="ORF">SAMN05421538_10737</name>
</gene>
<dbReference type="Gene3D" id="3.40.50.1820">
    <property type="entry name" value="alpha/beta hydrolase"/>
    <property type="match status" value="1"/>
</dbReference>
<reference evidence="2 3" key="1">
    <citation type="submission" date="2016-10" db="EMBL/GenBank/DDBJ databases">
        <authorList>
            <person name="de Groot N.N."/>
        </authorList>
    </citation>
    <scope>NUCLEOTIDE SEQUENCE [LARGE SCALE GENOMIC DNA]</scope>
    <source>
        <strain evidence="2 3">DSM 22220</strain>
    </source>
</reference>
<evidence type="ECO:0000313" key="2">
    <source>
        <dbReference type="EMBL" id="SDE48474.1"/>
    </source>
</evidence>
<evidence type="ECO:0000259" key="1">
    <source>
        <dbReference type="Pfam" id="PF01738"/>
    </source>
</evidence>
<keyword evidence="2" id="KW-0378">Hydrolase</keyword>
<organism evidence="2 3">
    <name type="scientific">Paracoccus isoporae</name>
    <dbReference type="NCBI Taxonomy" id="591205"/>
    <lineage>
        <taxon>Bacteria</taxon>
        <taxon>Pseudomonadati</taxon>
        <taxon>Pseudomonadota</taxon>
        <taxon>Alphaproteobacteria</taxon>
        <taxon>Rhodobacterales</taxon>
        <taxon>Paracoccaceae</taxon>
        <taxon>Paracoccus</taxon>
    </lineage>
</organism>